<dbReference type="PANTHER" id="PTHR37390:SF1">
    <property type="entry name" value="FOLATE-BINDING PROTEIN 1"/>
    <property type="match status" value="1"/>
</dbReference>
<evidence type="ECO:0000256" key="3">
    <source>
        <dbReference type="SAM" id="MobiDB-lite"/>
    </source>
</evidence>
<organism evidence="7 8">
    <name type="scientific">Dorcoceras hygrometricum</name>
    <dbReference type="NCBI Taxonomy" id="472368"/>
    <lineage>
        <taxon>Eukaryota</taxon>
        <taxon>Viridiplantae</taxon>
        <taxon>Streptophyta</taxon>
        <taxon>Embryophyta</taxon>
        <taxon>Tracheophyta</taxon>
        <taxon>Spermatophyta</taxon>
        <taxon>Magnoliopsida</taxon>
        <taxon>eudicotyledons</taxon>
        <taxon>Gunneridae</taxon>
        <taxon>Pentapetalae</taxon>
        <taxon>asterids</taxon>
        <taxon>lamiids</taxon>
        <taxon>Lamiales</taxon>
        <taxon>Gesneriaceae</taxon>
        <taxon>Didymocarpoideae</taxon>
        <taxon>Trichosporeae</taxon>
        <taxon>Loxocarpinae</taxon>
        <taxon>Dorcoceras</taxon>
    </lineage>
</organism>
<name>A0A2Z7AWH8_9LAMI</name>
<sequence length="295" mass="32722">MEMKKMKHNLNFFLLLAITDFLLQGAYGKTSGVCISQGGRFPRFANEGKPPKKASKGPKDMTLCRVFRKRSCCDVTQTHPVLLSIRRLASFGEATQDCLQLWEFLECSICDPRVGVQPGPPCICASFCNRVYEACSTAYFSMDVKTQVLAPCGSGDFVCGRAFEWVSNGTELCHASGFSVSSFNDPEETSCYGGRGGLDYVTNLWKTSHSEVLHGDQGTGILEYLRQWMADMLVNERVSWAIGGMVLTAGVLFARRKSHNQRQKHIAIQRRGRKLATKPNSVSPLGQENRRGTGR</sequence>
<dbReference type="Proteomes" id="UP000250235">
    <property type="component" value="Unassembled WGS sequence"/>
</dbReference>
<keyword evidence="4" id="KW-0472">Membrane</keyword>
<evidence type="ECO:0000256" key="1">
    <source>
        <dbReference type="ARBA" id="ARBA00022729"/>
    </source>
</evidence>
<feature type="chain" id="PRO_5016277662" description="Folate receptor-like domain-containing protein" evidence="5">
    <location>
        <begin position="29"/>
        <end position="295"/>
    </location>
</feature>
<keyword evidence="1 5" id="KW-0732">Signal</keyword>
<evidence type="ECO:0000259" key="6">
    <source>
        <dbReference type="Pfam" id="PF03024"/>
    </source>
</evidence>
<keyword evidence="4" id="KW-0812">Transmembrane</keyword>
<keyword evidence="4" id="KW-1133">Transmembrane helix</keyword>
<dbReference type="InterPro" id="IPR018143">
    <property type="entry name" value="Folate_rcpt-like"/>
</dbReference>
<proteinExistence type="predicted"/>
<reference evidence="7 8" key="1">
    <citation type="journal article" date="2015" name="Proc. Natl. Acad. Sci. U.S.A.">
        <title>The resurrection genome of Boea hygrometrica: A blueprint for survival of dehydration.</title>
        <authorList>
            <person name="Xiao L."/>
            <person name="Yang G."/>
            <person name="Zhang L."/>
            <person name="Yang X."/>
            <person name="Zhao S."/>
            <person name="Ji Z."/>
            <person name="Zhou Q."/>
            <person name="Hu M."/>
            <person name="Wang Y."/>
            <person name="Chen M."/>
            <person name="Xu Y."/>
            <person name="Jin H."/>
            <person name="Xiao X."/>
            <person name="Hu G."/>
            <person name="Bao F."/>
            <person name="Hu Y."/>
            <person name="Wan P."/>
            <person name="Li L."/>
            <person name="Deng X."/>
            <person name="Kuang T."/>
            <person name="Xiang C."/>
            <person name="Zhu J.K."/>
            <person name="Oliver M.J."/>
            <person name="He Y."/>
        </authorList>
    </citation>
    <scope>NUCLEOTIDE SEQUENCE [LARGE SCALE GENOMIC DNA]</scope>
    <source>
        <strain evidence="8">cv. XS01</strain>
    </source>
</reference>
<dbReference type="InterPro" id="IPR053305">
    <property type="entry name" value="Folate-binding_rcpt-like"/>
</dbReference>
<evidence type="ECO:0000313" key="7">
    <source>
        <dbReference type="EMBL" id="KZV25833.1"/>
    </source>
</evidence>
<keyword evidence="8" id="KW-1185">Reference proteome</keyword>
<protein>
    <recommendedName>
        <fullName evidence="6">Folate receptor-like domain-containing protein</fullName>
    </recommendedName>
</protein>
<gene>
    <name evidence="7" type="ORF">F511_28943</name>
</gene>
<dbReference type="PANTHER" id="PTHR37390">
    <property type="entry name" value="OS02G0592500 PROTEIN"/>
    <property type="match status" value="1"/>
</dbReference>
<keyword evidence="2" id="KW-1015">Disulfide bond</keyword>
<evidence type="ECO:0000313" key="8">
    <source>
        <dbReference type="Proteomes" id="UP000250235"/>
    </source>
</evidence>
<dbReference type="Pfam" id="PF03024">
    <property type="entry name" value="Folate_rec"/>
    <property type="match status" value="1"/>
</dbReference>
<feature type="compositionally biased region" description="Basic residues" evidence="3">
    <location>
        <begin position="262"/>
        <end position="276"/>
    </location>
</feature>
<evidence type="ECO:0000256" key="2">
    <source>
        <dbReference type="ARBA" id="ARBA00023157"/>
    </source>
</evidence>
<evidence type="ECO:0000256" key="5">
    <source>
        <dbReference type="SAM" id="SignalP"/>
    </source>
</evidence>
<accession>A0A2Z7AWH8</accession>
<feature type="domain" description="Folate receptor-like" evidence="6">
    <location>
        <begin position="51"/>
        <end position="177"/>
    </location>
</feature>
<feature type="region of interest" description="Disordered" evidence="3">
    <location>
        <begin position="262"/>
        <end position="295"/>
    </location>
</feature>
<feature type="signal peptide" evidence="5">
    <location>
        <begin position="1"/>
        <end position="28"/>
    </location>
</feature>
<feature type="transmembrane region" description="Helical" evidence="4">
    <location>
        <begin position="238"/>
        <end position="254"/>
    </location>
</feature>
<dbReference type="OrthoDB" id="498177at2759"/>
<dbReference type="EMBL" id="KV011825">
    <property type="protein sequence ID" value="KZV25833.1"/>
    <property type="molecule type" value="Genomic_DNA"/>
</dbReference>
<dbReference type="AlphaFoldDB" id="A0A2Z7AWH8"/>
<evidence type="ECO:0000256" key="4">
    <source>
        <dbReference type="SAM" id="Phobius"/>
    </source>
</evidence>